<organism evidence="2 3">
    <name type="scientific">Glycocaulis albus</name>
    <dbReference type="NCBI Taxonomy" id="1382801"/>
    <lineage>
        <taxon>Bacteria</taxon>
        <taxon>Pseudomonadati</taxon>
        <taxon>Pseudomonadota</taxon>
        <taxon>Alphaproteobacteria</taxon>
        <taxon>Maricaulales</taxon>
        <taxon>Maricaulaceae</taxon>
        <taxon>Glycocaulis</taxon>
    </lineage>
</organism>
<dbReference type="EMBL" id="BMFS01000001">
    <property type="protein sequence ID" value="GGG91931.1"/>
    <property type="molecule type" value="Genomic_DNA"/>
</dbReference>
<dbReference type="PANTHER" id="PTHR46320">
    <property type="entry name" value="GLYCEROPHOSPHODIESTER PHOSPHODIESTERASE 1"/>
    <property type="match status" value="1"/>
</dbReference>
<dbReference type="InterPro" id="IPR030395">
    <property type="entry name" value="GP_PDE_dom"/>
</dbReference>
<dbReference type="RefSeq" id="WP_188450870.1">
    <property type="nucleotide sequence ID" value="NZ_BMFS01000001.1"/>
</dbReference>
<gene>
    <name evidence="2" type="ORF">GCM10007420_04040</name>
</gene>
<dbReference type="PANTHER" id="PTHR46320:SF1">
    <property type="entry name" value="GLYCEROPHOSPHODIESTER PHOSPHODIESTERASE 1"/>
    <property type="match status" value="1"/>
</dbReference>
<proteinExistence type="predicted"/>
<dbReference type="CDD" id="cd08566">
    <property type="entry name" value="GDPD_AtGDE_like"/>
    <property type="match status" value="1"/>
</dbReference>
<dbReference type="Proteomes" id="UP000648722">
    <property type="component" value="Unassembled WGS sequence"/>
</dbReference>
<dbReference type="Gene3D" id="3.20.20.190">
    <property type="entry name" value="Phosphatidylinositol (PI) phosphodiesterase"/>
    <property type="match status" value="1"/>
</dbReference>
<evidence type="ECO:0000313" key="2">
    <source>
        <dbReference type="EMBL" id="GGG91931.1"/>
    </source>
</evidence>
<name>A0ABQ1XFC1_9PROT</name>
<feature type="domain" description="GP-PDE" evidence="1">
    <location>
        <begin position="85"/>
        <end position="328"/>
    </location>
</feature>
<protein>
    <recommendedName>
        <fullName evidence="1">GP-PDE domain-containing protein</fullName>
    </recommendedName>
</protein>
<dbReference type="PROSITE" id="PS51704">
    <property type="entry name" value="GP_PDE"/>
    <property type="match status" value="1"/>
</dbReference>
<dbReference type="PROSITE" id="PS51257">
    <property type="entry name" value="PROKAR_LIPOPROTEIN"/>
    <property type="match status" value="1"/>
</dbReference>
<dbReference type="Pfam" id="PF03009">
    <property type="entry name" value="GDPD"/>
    <property type="match status" value="1"/>
</dbReference>
<dbReference type="InterPro" id="IPR017946">
    <property type="entry name" value="PLC-like_Pdiesterase_TIM-brl"/>
</dbReference>
<keyword evidence="3" id="KW-1185">Reference proteome</keyword>
<evidence type="ECO:0000313" key="3">
    <source>
        <dbReference type="Proteomes" id="UP000648722"/>
    </source>
</evidence>
<reference evidence="3" key="1">
    <citation type="journal article" date="2019" name="Int. J. Syst. Evol. Microbiol.">
        <title>The Global Catalogue of Microorganisms (GCM) 10K type strain sequencing project: providing services to taxonomists for standard genome sequencing and annotation.</title>
        <authorList>
            <consortium name="The Broad Institute Genomics Platform"/>
            <consortium name="The Broad Institute Genome Sequencing Center for Infectious Disease"/>
            <person name="Wu L."/>
            <person name="Ma J."/>
        </authorList>
    </citation>
    <scope>NUCLEOTIDE SEQUENCE [LARGE SCALE GENOMIC DNA]</scope>
    <source>
        <strain evidence="3">CGMCC 1.12766</strain>
    </source>
</reference>
<accession>A0ABQ1XFC1</accession>
<comment type="caution">
    <text evidence="2">The sequence shown here is derived from an EMBL/GenBank/DDBJ whole genome shotgun (WGS) entry which is preliminary data.</text>
</comment>
<evidence type="ECO:0000259" key="1">
    <source>
        <dbReference type="PROSITE" id="PS51704"/>
    </source>
</evidence>
<dbReference type="SUPFAM" id="SSF51695">
    <property type="entry name" value="PLC-like phosphodiesterases"/>
    <property type="match status" value="1"/>
</dbReference>
<sequence>MRLFDPAILKLASVSALSLFLAACPEPVGEIEMPEPSGELSEAERRLAEAAPASDTLPEPLVAAVAPDGQSIPDVLRCLMDRDVTLVSAHRGGVEPGYPEHAIETFANTLSGGPMLLEMDVRRTADGVLVMMHDESLDRTTNGTGNISEMTFAELSAFQLIDNEGELTPYRIPSLSEVLSWARGRAFVQLDLKRTVPVEDLVEAIVANDALSYAMVITYETEDALRAAAASDEVVISIQLTDPERLETLTEAGIDPARLVGWAGVQRELDPTVWAHLLEAGIPPVAGTLWHIDSEVLESGDTSIYAGFADAGVAMIASDLHWTVYEALEARQDTVASFRACTAQ</sequence>